<gene>
    <name evidence="1" type="ORF">SAMN02982931_03587</name>
</gene>
<reference evidence="1 2" key="1">
    <citation type="submission" date="2016-10" db="EMBL/GenBank/DDBJ databases">
        <authorList>
            <person name="de Groot N.N."/>
        </authorList>
    </citation>
    <scope>NUCLEOTIDE SEQUENCE [LARGE SCALE GENOMIC DNA]</scope>
    <source>
        <strain evidence="1 2">ATCC 35022</strain>
    </source>
</reference>
<dbReference type="RefSeq" id="WP_090878488.1">
    <property type="nucleotide sequence ID" value="NZ_FMXQ01000007.1"/>
</dbReference>
<evidence type="ECO:0000313" key="1">
    <source>
        <dbReference type="EMBL" id="SDB46127.1"/>
    </source>
</evidence>
<dbReference type="Proteomes" id="UP000199071">
    <property type="component" value="Unassembled WGS sequence"/>
</dbReference>
<dbReference type="EMBL" id="FMXQ01000007">
    <property type="protein sequence ID" value="SDB46127.1"/>
    <property type="molecule type" value="Genomic_DNA"/>
</dbReference>
<protein>
    <submittedName>
        <fullName evidence="1">Uncharacterized protein</fullName>
    </submittedName>
</protein>
<evidence type="ECO:0000313" key="2">
    <source>
        <dbReference type="Proteomes" id="UP000199071"/>
    </source>
</evidence>
<name>A0A1G6DLR6_9HYPH</name>
<organism evidence="1 2">
    <name type="scientific">Bauldia litoralis</name>
    <dbReference type="NCBI Taxonomy" id="665467"/>
    <lineage>
        <taxon>Bacteria</taxon>
        <taxon>Pseudomonadati</taxon>
        <taxon>Pseudomonadota</taxon>
        <taxon>Alphaproteobacteria</taxon>
        <taxon>Hyphomicrobiales</taxon>
        <taxon>Kaistiaceae</taxon>
        <taxon>Bauldia</taxon>
    </lineage>
</organism>
<proteinExistence type="predicted"/>
<sequence length="82" mass="8729">MNIVERPPRAVDPAVEDAGDLSFVERAIYVTLGLGLAATAARPRPNPVLSGLALIAGSYLAWRGGVGNDPVKRIYNNIRDEA</sequence>
<accession>A0A1G6DLR6</accession>
<dbReference type="OrthoDB" id="7281899at2"/>
<keyword evidence="2" id="KW-1185">Reference proteome</keyword>
<dbReference type="AlphaFoldDB" id="A0A1G6DLR6"/>